<dbReference type="PANTHER" id="PTHR24171:SF9">
    <property type="entry name" value="ANKYRIN REPEAT DOMAIN-CONTAINING PROTEIN 39"/>
    <property type="match status" value="1"/>
</dbReference>
<dbReference type="InterPro" id="IPR036770">
    <property type="entry name" value="Ankyrin_rpt-contain_sf"/>
</dbReference>
<name>A0A2L2DKF1_MIMIV</name>
<sequence length="536" mass="61295">MHNIKPYNYNEIYNYCYDGKCGKFTKLMWLVINEYKIKNGHRKIAQYLKKKKNLEKINFINEDGWTALMIACITSNKWSSYATVKLLIKLGANINAKNKLGVTALMLSVRNSNTTSSLQTIKLLLDSGANIELKSSNAEYNALMYACLYTGTDSTIETINLLLDREANINSPNSEGETPLMLVLRNNDTNKFIEIIELLLNRGACINSVNNNGETPLMIAVNRCSKYSVEIIELLLKYGADIEYCNNKGVSILMQALVFAGRYNEYKITDFLINYGANINSVTNNGLNVLMVACINILDIDNSNIIEYLLDHGIDVNYTSSSGYTALAYTLLYAYNNIKFKTSTRLKYAEILLKYGANPNIFRKTSSILRKIPQCKNSYEIVRLLLQYNLNTNTIVDGTNDLLWIAKNIKYGNKLKLLSLLLEYGANYAVADIEDRTFNDFLDNDETLHCGKIIEDIKLKKNNMDIVIKSIPEIVIEYIYDFDSFNVQLINLKWNIGEYNSKQDLPESYLKYYDYFNAIDMEDFINKINDAAKYIY</sequence>
<reference evidence="3" key="1">
    <citation type="journal article" date="2017" name="Front. Microbiol.">
        <title>Genome Characterization of the First Mimiviruses of Lineage C Isolated in Brazil.</title>
        <authorList>
            <person name="Assis F.L."/>
            <person name="Franco-Luiz A.P.M."/>
            <person name="Dos Santos R.N."/>
            <person name="Campos F.S."/>
            <person name="Dornas F.P."/>
            <person name="Borato P.V.M."/>
            <person name="Franco A.C."/>
            <person name="Abrahao J.S."/>
            <person name="Colson P."/>
            <person name="Scola B."/>
        </authorList>
    </citation>
    <scope>NUCLEOTIDE SEQUENCE [LARGE SCALE GENOMIC DNA]</scope>
</reference>
<dbReference type="PROSITE" id="PS50088">
    <property type="entry name" value="ANK_REPEAT"/>
    <property type="match status" value="4"/>
</dbReference>
<organism evidence="3">
    <name type="scientific">Acanthamoeba polyphaga mimivirus</name>
    <name type="common">APMV</name>
    <dbReference type="NCBI Taxonomy" id="212035"/>
    <lineage>
        <taxon>Viruses</taxon>
        <taxon>Varidnaviria</taxon>
        <taxon>Bamfordvirae</taxon>
        <taxon>Nucleocytoviricota</taxon>
        <taxon>Megaviricetes</taxon>
        <taxon>Imitervirales</taxon>
        <taxon>Mimiviridae</taxon>
        <taxon>Megamimivirinae</taxon>
        <taxon>Mimivirus</taxon>
        <taxon>Mimivirus bradfordmassiliense</taxon>
    </lineage>
</organism>
<dbReference type="SUPFAM" id="SSF48403">
    <property type="entry name" value="Ankyrin repeat"/>
    <property type="match status" value="1"/>
</dbReference>
<evidence type="ECO:0000256" key="1">
    <source>
        <dbReference type="ARBA" id="ARBA00022737"/>
    </source>
</evidence>
<dbReference type="Pfam" id="PF00023">
    <property type="entry name" value="Ank"/>
    <property type="match status" value="1"/>
</dbReference>
<dbReference type="EMBL" id="MG602507">
    <property type="protein sequence ID" value="AVG46651.1"/>
    <property type="molecule type" value="Genomic_DNA"/>
</dbReference>
<keyword evidence="2" id="KW-0040">ANK repeat</keyword>
<keyword evidence="1" id="KW-0677">Repeat</keyword>
<evidence type="ECO:0000313" key="3">
    <source>
        <dbReference type="EMBL" id="AVG46651.1"/>
    </source>
</evidence>
<proteinExistence type="predicted"/>
<dbReference type="SMART" id="SM00248">
    <property type="entry name" value="ANK"/>
    <property type="match status" value="10"/>
</dbReference>
<dbReference type="Pfam" id="PF12796">
    <property type="entry name" value="Ank_2"/>
    <property type="match status" value="3"/>
</dbReference>
<dbReference type="PANTHER" id="PTHR24171">
    <property type="entry name" value="ANKYRIN REPEAT DOMAIN-CONTAINING PROTEIN 39-RELATED"/>
    <property type="match status" value="1"/>
</dbReference>
<evidence type="ECO:0000256" key="2">
    <source>
        <dbReference type="ARBA" id="ARBA00023043"/>
    </source>
</evidence>
<dbReference type="PROSITE" id="PS50297">
    <property type="entry name" value="ANK_REP_REGION"/>
    <property type="match status" value="4"/>
</dbReference>
<dbReference type="Proteomes" id="UP000280369">
    <property type="component" value="Segment"/>
</dbReference>
<dbReference type="Gene3D" id="1.25.40.20">
    <property type="entry name" value="Ankyrin repeat-containing domain"/>
    <property type="match status" value="3"/>
</dbReference>
<accession>A0A2L2DKF1</accession>
<dbReference type="InterPro" id="IPR002110">
    <property type="entry name" value="Ankyrin_rpt"/>
</dbReference>
<organismHost>
    <name type="scientific">Acanthamoeba polyphaga</name>
    <name type="common">Amoeba</name>
    <dbReference type="NCBI Taxonomy" id="5757"/>
</organismHost>
<protein>
    <submittedName>
        <fullName evidence="3">Ankyrin repeat protein</fullName>
    </submittedName>
</protein>